<dbReference type="GO" id="GO:0006526">
    <property type="term" value="P:L-arginine biosynthetic process"/>
    <property type="evidence" value="ECO:0007669"/>
    <property type="project" value="TreeGrafter"/>
</dbReference>
<dbReference type="GO" id="GO:0008270">
    <property type="term" value="F:zinc ion binding"/>
    <property type="evidence" value="ECO:0007669"/>
    <property type="project" value="InterPro"/>
</dbReference>
<dbReference type="GO" id="GO:0006508">
    <property type="term" value="P:proteolysis"/>
    <property type="evidence" value="ECO:0007669"/>
    <property type="project" value="UniProtKB-KW"/>
</dbReference>
<keyword evidence="8" id="KW-0482">Metalloprotease</keyword>
<dbReference type="InterPro" id="IPR036264">
    <property type="entry name" value="Bact_exopeptidase_dim_dom"/>
</dbReference>
<protein>
    <submittedName>
        <fullName evidence="9">Sapep family Mn(2+)-dependent dipeptidase</fullName>
        <ecNumber evidence="9">3.4.13.-</ecNumber>
    </submittedName>
</protein>
<comment type="similarity">
    <text evidence="2">Belongs to the peptidase M20A family.</text>
</comment>
<evidence type="ECO:0000256" key="3">
    <source>
        <dbReference type="ARBA" id="ARBA00022670"/>
    </source>
</evidence>
<keyword evidence="4" id="KW-0479">Metal-binding</keyword>
<reference evidence="9" key="2">
    <citation type="submission" date="2021-09" db="EMBL/GenBank/DDBJ databases">
        <authorList>
            <person name="Gilroy R."/>
        </authorList>
    </citation>
    <scope>NUCLEOTIDE SEQUENCE</scope>
    <source>
        <strain evidence="9">CHK174-6876</strain>
    </source>
</reference>
<evidence type="ECO:0000256" key="4">
    <source>
        <dbReference type="ARBA" id="ARBA00022723"/>
    </source>
</evidence>
<evidence type="ECO:0000256" key="2">
    <source>
        <dbReference type="ARBA" id="ARBA00006247"/>
    </source>
</evidence>
<dbReference type="InterPro" id="IPR001261">
    <property type="entry name" value="ArgE/DapE_CS"/>
</dbReference>
<dbReference type="GO" id="GO:0008777">
    <property type="term" value="F:acetylornithine deacetylase activity"/>
    <property type="evidence" value="ECO:0007669"/>
    <property type="project" value="TreeGrafter"/>
</dbReference>
<dbReference type="Gene3D" id="3.40.630.10">
    <property type="entry name" value="Zn peptidases"/>
    <property type="match status" value="2"/>
</dbReference>
<evidence type="ECO:0000256" key="6">
    <source>
        <dbReference type="ARBA" id="ARBA00022833"/>
    </source>
</evidence>
<reference evidence="9" key="1">
    <citation type="journal article" date="2021" name="PeerJ">
        <title>Extensive microbial diversity within the chicken gut microbiome revealed by metagenomics and culture.</title>
        <authorList>
            <person name="Gilroy R."/>
            <person name="Ravi A."/>
            <person name="Getino M."/>
            <person name="Pursley I."/>
            <person name="Horton D.L."/>
            <person name="Alikhan N.F."/>
            <person name="Baker D."/>
            <person name="Gharbi K."/>
            <person name="Hall N."/>
            <person name="Watson M."/>
            <person name="Adriaenssens E.M."/>
            <person name="Foster-Nyarko E."/>
            <person name="Jarju S."/>
            <person name="Secka A."/>
            <person name="Antonio M."/>
            <person name="Oren A."/>
            <person name="Chaudhuri R.R."/>
            <person name="La Ragione R."/>
            <person name="Hildebrand F."/>
            <person name="Pallen M.J."/>
        </authorList>
    </citation>
    <scope>NUCLEOTIDE SEQUENCE</scope>
    <source>
        <strain evidence="9">CHK174-6876</strain>
    </source>
</reference>
<keyword evidence="5 9" id="KW-0378">Hydrolase</keyword>
<dbReference type="PROSITE" id="PS00758">
    <property type="entry name" value="ARGE_DAPE_CPG2_1"/>
    <property type="match status" value="1"/>
</dbReference>
<evidence type="ECO:0000256" key="1">
    <source>
        <dbReference type="ARBA" id="ARBA00001947"/>
    </source>
</evidence>
<dbReference type="Proteomes" id="UP000707535">
    <property type="component" value="Unassembled WGS sequence"/>
</dbReference>
<evidence type="ECO:0000313" key="10">
    <source>
        <dbReference type="Proteomes" id="UP000707535"/>
    </source>
</evidence>
<proteinExistence type="inferred from homology"/>
<accession>A0A921F7W7</accession>
<dbReference type="PANTHER" id="PTHR43808">
    <property type="entry name" value="ACETYLORNITHINE DEACETYLASE"/>
    <property type="match status" value="1"/>
</dbReference>
<evidence type="ECO:0000256" key="8">
    <source>
        <dbReference type="ARBA" id="ARBA00023049"/>
    </source>
</evidence>
<keyword evidence="3" id="KW-0645">Protease</keyword>
<evidence type="ECO:0000256" key="5">
    <source>
        <dbReference type="ARBA" id="ARBA00022801"/>
    </source>
</evidence>
<dbReference type="AlphaFoldDB" id="A0A921F7W7"/>
<dbReference type="InterPro" id="IPR002933">
    <property type="entry name" value="Peptidase_M20"/>
</dbReference>
<dbReference type="SUPFAM" id="SSF55031">
    <property type="entry name" value="Bacterial exopeptidase dimerisation domain"/>
    <property type="match status" value="1"/>
</dbReference>
<dbReference type="EC" id="3.4.13.-" evidence="9"/>
<dbReference type="InterPro" id="IPR050072">
    <property type="entry name" value="Peptidase_M20A"/>
</dbReference>
<dbReference type="GO" id="GO:0016805">
    <property type="term" value="F:dipeptidase activity"/>
    <property type="evidence" value="ECO:0007669"/>
    <property type="project" value="UniProtKB-KW"/>
</dbReference>
<gene>
    <name evidence="9" type="ORF">K8V00_03500</name>
</gene>
<keyword evidence="6" id="KW-0862">Zinc</keyword>
<comment type="cofactor">
    <cofactor evidence="1">
        <name>Zn(2+)</name>
        <dbReference type="ChEBI" id="CHEBI:29105"/>
    </cofactor>
</comment>
<evidence type="ECO:0000313" key="9">
    <source>
        <dbReference type="EMBL" id="HJE96664.1"/>
    </source>
</evidence>
<dbReference type="EMBL" id="DYXG01000031">
    <property type="protein sequence ID" value="HJE96664.1"/>
    <property type="molecule type" value="Genomic_DNA"/>
</dbReference>
<comment type="caution">
    <text evidence="9">The sequence shown here is derived from an EMBL/GenBank/DDBJ whole genome shotgun (WGS) entry which is preliminary data.</text>
</comment>
<dbReference type="Pfam" id="PF01546">
    <property type="entry name" value="Peptidase_M20"/>
    <property type="match status" value="1"/>
</dbReference>
<evidence type="ECO:0000256" key="7">
    <source>
        <dbReference type="ARBA" id="ARBA00022997"/>
    </source>
</evidence>
<dbReference type="PANTHER" id="PTHR43808:SF31">
    <property type="entry name" value="N-ACETYL-L-CITRULLINE DEACETYLASE"/>
    <property type="match status" value="1"/>
</dbReference>
<dbReference type="GO" id="GO:0008237">
    <property type="term" value="F:metallopeptidase activity"/>
    <property type="evidence" value="ECO:0007669"/>
    <property type="project" value="UniProtKB-KW"/>
</dbReference>
<keyword evidence="7 9" id="KW-0224">Dipeptidase</keyword>
<organism evidence="9 10">
    <name type="scientific">Ligilactobacillus acidipiscis</name>
    <dbReference type="NCBI Taxonomy" id="89059"/>
    <lineage>
        <taxon>Bacteria</taxon>
        <taxon>Bacillati</taxon>
        <taxon>Bacillota</taxon>
        <taxon>Bacilli</taxon>
        <taxon>Lactobacillales</taxon>
        <taxon>Lactobacillaceae</taxon>
        <taxon>Ligilactobacillus</taxon>
    </lineage>
</organism>
<dbReference type="NCBIfam" id="TIGR01887">
    <property type="entry name" value="dipeptidaselike"/>
    <property type="match status" value="1"/>
</dbReference>
<dbReference type="InterPro" id="IPR010964">
    <property type="entry name" value="M20A_pepV-rel"/>
</dbReference>
<dbReference type="SUPFAM" id="SSF53187">
    <property type="entry name" value="Zn-dependent exopeptidases"/>
    <property type="match status" value="1"/>
</dbReference>
<name>A0A921F7W7_9LACO</name>
<sequence>MLKASIVQNQINTHKLELLKDLKILMQNSSVTGISQETAPFGKDVRKILDIIVSLGKTYGFKTKIVNDAMAYVQWGNDNDNYVAIVGHLDVVNPGEGWSYPPFDLSEKQGVLYGRGILDNKGPIFSCLFGMKLLKDMGFKPQRTIRIIFGSDEESGSRDVALYLEKEKPPYFGFTPDCKFPVVYGERGIVSYEIQTSFSQSEIAQISQIQGNQSADHVPDNLKVEVNGSSLNIKGKRTPTNAPEMGENAITYLAKEIIEKKLVKNQIAKYFDWLYKSFHKKHFGQGLGITFSDEESGKLIQTPYQLIKEGNNLILDIAIRYPVSINEEQITKKIAKAIYPGSELKIIRSFPSVLHDKNSNYIKQLSQVYAYVMGKYYPPVTTTGATYARTMPNIVAFGPSFPGQKGIAHKQDEWLKTSDLLKMLEIYMQSIYVMTIE</sequence>